<evidence type="ECO:0000256" key="4">
    <source>
        <dbReference type="ARBA" id="ARBA00022692"/>
    </source>
</evidence>
<dbReference type="PANTHER" id="PTHR33932">
    <property type="entry name" value="NA(+)/H(+) ANTIPORTER SUBUNIT B"/>
    <property type="match status" value="1"/>
</dbReference>
<dbReference type="Proteomes" id="UP000485562">
    <property type="component" value="Unassembled WGS sequence"/>
</dbReference>
<dbReference type="Pfam" id="PF04039">
    <property type="entry name" value="MnhB"/>
    <property type="match status" value="1"/>
</dbReference>
<comment type="similarity">
    <text evidence="2">Belongs to the CPA3 antiporters (TC 2.A.63) subunit B family.</text>
</comment>
<comment type="subcellular location">
    <subcellularLocation>
        <location evidence="1">Cell membrane</location>
        <topology evidence="1">Multi-pass membrane protein</topology>
    </subcellularLocation>
</comment>
<protein>
    <submittedName>
        <fullName evidence="9">Monovalent cation/H+ antiporter subunit B</fullName>
    </submittedName>
</protein>
<dbReference type="EMBL" id="MWDQ01000146">
    <property type="protein sequence ID" value="OQB71975.1"/>
    <property type="molecule type" value="Genomic_DNA"/>
</dbReference>
<keyword evidence="6 7" id="KW-0472">Membrane</keyword>
<dbReference type="AlphaFoldDB" id="A0A1V6C538"/>
<name>A0A1V6C538_UNCT6</name>
<evidence type="ECO:0000259" key="8">
    <source>
        <dbReference type="Pfam" id="PF04039"/>
    </source>
</evidence>
<evidence type="ECO:0000313" key="9">
    <source>
        <dbReference type="EMBL" id="OQB71975.1"/>
    </source>
</evidence>
<reference evidence="9" key="1">
    <citation type="submission" date="2017-02" db="EMBL/GenBank/DDBJ databases">
        <title>Delving into the versatile metabolic prowess of the omnipresent phylum Bacteroidetes.</title>
        <authorList>
            <person name="Nobu M.K."/>
            <person name="Mei R."/>
            <person name="Narihiro T."/>
            <person name="Kuroda K."/>
            <person name="Liu W.-T."/>
        </authorList>
    </citation>
    <scope>NUCLEOTIDE SEQUENCE</scope>
    <source>
        <strain evidence="9">ADurb.Bin131</strain>
    </source>
</reference>
<accession>A0A1V6C538</accession>
<comment type="caution">
    <text evidence="9">The sequence shown here is derived from an EMBL/GenBank/DDBJ whole genome shotgun (WGS) entry which is preliminary data.</text>
</comment>
<keyword evidence="4 7" id="KW-0812">Transmembrane</keyword>
<evidence type="ECO:0000256" key="3">
    <source>
        <dbReference type="ARBA" id="ARBA00022475"/>
    </source>
</evidence>
<dbReference type="GO" id="GO:0005886">
    <property type="term" value="C:plasma membrane"/>
    <property type="evidence" value="ECO:0007669"/>
    <property type="project" value="UniProtKB-SubCell"/>
</dbReference>
<keyword evidence="3" id="KW-1003">Cell membrane</keyword>
<dbReference type="InterPro" id="IPR050622">
    <property type="entry name" value="CPA3_antiporter_subunitB"/>
</dbReference>
<feature type="transmembrane region" description="Helical" evidence="7">
    <location>
        <begin position="82"/>
        <end position="102"/>
    </location>
</feature>
<feature type="transmembrane region" description="Helical" evidence="7">
    <location>
        <begin position="122"/>
        <end position="144"/>
    </location>
</feature>
<organism evidence="9">
    <name type="scientific">candidate division TA06 bacterium ADurb.Bin131</name>
    <dbReference type="NCBI Taxonomy" id="1852827"/>
    <lineage>
        <taxon>Bacteria</taxon>
        <taxon>Bacteria division TA06</taxon>
    </lineage>
</organism>
<dbReference type="InterPro" id="IPR007182">
    <property type="entry name" value="MnhB"/>
</dbReference>
<evidence type="ECO:0000256" key="1">
    <source>
        <dbReference type="ARBA" id="ARBA00004651"/>
    </source>
</evidence>
<evidence type="ECO:0000256" key="7">
    <source>
        <dbReference type="SAM" id="Phobius"/>
    </source>
</evidence>
<keyword evidence="5 7" id="KW-1133">Transmembrane helix</keyword>
<feature type="domain" description="Na+/H+ antiporter MnhB subunit-related protein" evidence="8">
    <location>
        <begin position="12"/>
        <end position="135"/>
    </location>
</feature>
<dbReference type="PANTHER" id="PTHR33932:SF4">
    <property type="entry name" value="NA(+)_H(+) ANTIPORTER SUBUNIT B"/>
    <property type="match status" value="1"/>
</dbReference>
<sequence>MKKNNRTGMSLIVKNTVRMVEGFIFLFGIYLTLYGHISPASGFSGGIVLGCVFILMTIAFGKNVILESFGKTPAYIFNCSAALLFLVLGCCGILFGGFFSNFLEKIFPSANFRLFSAGLLPIYNIIIAVNIGTGLFMVFIILAVRRVIEIDGTRRLISTEFFDNFKEKN</sequence>
<proteinExistence type="inferred from homology"/>
<evidence type="ECO:0000256" key="6">
    <source>
        <dbReference type="ARBA" id="ARBA00023136"/>
    </source>
</evidence>
<feature type="transmembrane region" description="Helical" evidence="7">
    <location>
        <begin position="43"/>
        <end position="61"/>
    </location>
</feature>
<evidence type="ECO:0000256" key="5">
    <source>
        <dbReference type="ARBA" id="ARBA00022989"/>
    </source>
</evidence>
<evidence type="ECO:0000256" key="2">
    <source>
        <dbReference type="ARBA" id="ARBA00009425"/>
    </source>
</evidence>
<gene>
    <name evidence="9" type="ORF">BWX89_01535</name>
</gene>
<feature type="transmembrane region" description="Helical" evidence="7">
    <location>
        <begin position="20"/>
        <end position="37"/>
    </location>
</feature>